<protein>
    <submittedName>
        <fullName evidence="1">Uncharacterized protein</fullName>
    </submittedName>
</protein>
<dbReference type="EMBL" id="UINC01142769">
    <property type="protein sequence ID" value="SVD31307.1"/>
    <property type="molecule type" value="Genomic_DNA"/>
</dbReference>
<gene>
    <name evidence="1" type="ORF">METZ01_LOCUS384161</name>
</gene>
<organism evidence="1">
    <name type="scientific">marine metagenome</name>
    <dbReference type="NCBI Taxonomy" id="408172"/>
    <lineage>
        <taxon>unclassified sequences</taxon>
        <taxon>metagenomes</taxon>
        <taxon>ecological metagenomes</taxon>
    </lineage>
</organism>
<reference evidence="1" key="1">
    <citation type="submission" date="2018-05" db="EMBL/GenBank/DDBJ databases">
        <authorList>
            <person name="Lanie J.A."/>
            <person name="Ng W.-L."/>
            <person name="Kazmierczak K.M."/>
            <person name="Andrzejewski T.M."/>
            <person name="Davidsen T.M."/>
            <person name="Wayne K.J."/>
            <person name="Tettelin H."/>
            <person name="Glass J.I."/>
            <person name="Rusch D."/>
            <person name="Podicherti R."/>
            <person name="Tsui H.-C.T."/>
            <person name="Winkler M.E."/>
        </authorList>
    </citation>
    <scope>NUCLEOTIDE SEQUENCE</scope>
</reference>
<evidence type="ECO:0000313" key="1">
    <source>
        <dbReference type="EMBL" id="SVD31307.1"/>
    </source>
</evidence>
<sequence>MLVIAYKLHITLITSHSKKLQHYGHLQIAEISYKKSAPLRTGPI</sequence>
<accession>A0A382UBC2</accession>
<proteinExistence type="predicted"/>
<name>A0A382UBC2_9ZZZZ</name>
<dbReference type="AlphaFoldDB" id="A0A382UBC2"/>